<feature type="compositionally biased region" description="Basic residues" evidence="1">
    <location>
        <begin position="286"/>
        <end position="298"/>
    </location>
</feature>
<accession>F9WLG5</accession>
<feature type="compositionally biased region" description="Polar residues" evidence="1">
    <location>
        <begin position="8"/>
        <end position="17"/>
    </location>
</feature>
<dbReference type="Proteomes" id="UP000009027">
    <property type="component" value="Unassembled WGS sequence"/>
</dbReference>
<sequence length="308" mass="34832">MRDCVASVRQQPRTNGANRHDERSPMQQGTTPKRGGPTRTHAKGRRHAKEKAQRRAPASESRTERVSRRRRKVIDTQRRTKRVALGTQQEAMNKRGTLRRGEETAQRDLAKHSVRECGTPQKDRHQQAHRALDALTTGAHDNGINVHASCPQSVVSAERSVHTQTHIDTERKGKRDRAPMQAMHGTGSTVARHAWTQRQGTQRKTPHARQAQTQNVTEEAKKRAKKDGRNTPTSDKKHPTQRQNEKDADTSTQEKQAHGGAVPETRDRRATNSNQRKTNAAERQHAATKKKGKKAKDAKRRETKNQQK</sequence>
<evidence type="ECO:0000313" key="2">
    <source>
        <dbReference type="EMBL" id="CCD18356.1"/>
    </source>
</evidence>
<feature type="compositionally biased region" description="Basic residues" evidence="1">
    <location>
        <begin position="40"/>
        <end position="54"/>
    </location>
</feature>
<feature type="compositionally biased region" description="Basic and acidic residues" evidence="1">
    <location>
        <begin position="299"/>
        <end position="308"/>
    </location>
</feature>
<dbReference type="EMBL" id="CAEX01000981">
    <property type="protein sequence ID" value="CCD18356.1"/>
    <property type="molecule type" value="Genomic_DNA"/>
</dbReference>
<organism evidence="2 3">
    <name type="scientific">Trypanosoma vivax (strain Y486)</name>
    <dbReference type="NCBI Taxonomy" id="1055687"/>
    <lineage>
        <taxon>Eukaryota</taxon>
        <taxon>Discoba</taxon>
        <taxon>Euglenozoa</taxon>
        <taxon>Kinetoplastea</taxon>
        <taxon>Metakinetoplastina</taxon>
        <taxon>Trypanosomatida</taxon>
        <taxon>Trypanosomatidae</taxon>
        <taxon>Trypanosoma</taxon>
        <taxon>Duttonella</taxon>
    </lineage>
</organism>
<dbReference type="VEuPathDB" id="TriTrypDB:TvY486_0010340"/>
<protein>
    <submittedName>
        <fullName evidence="2">Uncharacterized protein</fullName>
    </submittedName>
</protein>
<dbReference type="AlphaFoldDB" id="F9WLG5"/>
<evidence type="ECO:0000256" key="1">
    <source>
        <dbReference type="SAM" id="MobiDB-lite"/>
    </source>
</evidence>
<reference evidence="2 3" key="1">
    <citation type="journal article" date="2012" name="Proc. Natl. Acad. Sci. U.S.A.">
        <title>Antigenic diversity is generated by distinct evolutionary mechanisms in African trypanosome species.</title>
        <authorList>
            <person name="Jackson A.P."/>
            <person name="Berry A."/>
            <person name="Aslett M."/>
            <person name="Allison H.C."/>
            <person name="Burton P."/>
            <person name="Vavrova-Anderson J."/>
            <person name="Brown R."/>
            <person name="Browne H."/>
            <person name="Corton N."/>
            <person name="Hauser H."/>
            <person name="Gamble J."/>
            <person name="Gilderthorp R."/>
            <person name="Marcello L."/>
            <person name="McQuillan J."/>
            <person name="Otto T.D."/>
            <person name="Quail M.A."/>
            <person name="Sanders M.J."/>
            <person name="van Tonder A."/>
            <person name="Ginger M.L."/>
            <person name="Field M.C."/>
            <person name="Barry J.D."/>
            <person name="Hertz-Fowler C."/>
            <person name="Berriman M."/>
        </authorList>
    </citation>
    <scope>NUCLEOTIDE SEQUENCE</scope>
    <source>
        <strain evidence="2 3">Y486</strain>
    </source>
</reference>
<feature type="compositionally biased region" description="Basic and acidic residues" evidence="1">
    <location>
        <begin position="234"/>
        <end position="249"/>
    </location>
</feature>
<feature type="region of interest" description="Disordered" evidence="1">
    <location>
        <begin position="1"/>
        <end position="124"/>
    </location>
</feature>
<evidence type="ECO:0000313" key="3">
    <source>
        <dbReference type="Proteomes" id="UP000009027"/>
    </source>
</evidence>
<feature type="region of interest" description="Disordered" evidence="1">
    <location>
        <begin position="155"/>
        <end position="308"/>
    </location>
</feature>
<feature type="compositionally biased region" description="Basic and acidic residues" evidence="1">
    <location>
        <begin position="99"/>
        <end position="124"/>
    </location>
</feature>
<gene>
    <name evidence="2" type="ORF">TvY486_0010340</name>
</gene>
<name>F9WLG5_TRYVY</name>
<keyword evidence="3" id="KW-1185">Reference proteome</keyword>
<proteinExistence type="predicted"/>
<feature type="compositionally biased region" description="Low complexity" evidence="1">
    <location>
        <begin position="29"/>
        <end position="39"/>
    </location>
</feature>
<feature type="compositionally biased region" description="Basic and acidic residues" evidence="1">
    <location>
        <begin position="159"/>
        <end position="178"/>
    </location>
</feature>